<accession>A0ABZ2HG97</accession>
<keyword evidence="1" id="KW-1133">Transmembrane helix</keyword>
<evidence type="ECO:0000313" key="2">
    <source>
        <dbReference type="EMBL" id="WWR46282.1"/>
    </source>
</evidence>
<keyword evidence="1" id="KW-0812">Transmembrane</keyword>
<reference evidence="2 3" key="1">
    <citation type="submission" date="2023-10" db="EMBL/GenBank/DDBJ databases">
        <title>Roseovarius strain S88 nov., isolated from a marine algae.</title>
        <authorList>
            <person name="Lee M.W."/>
            <person name="Lee J.K."/>
            <person name="Kim J.M."/>
            <person name="Choi D.G."/>
            <person name="Baek J.H."/>
            <person name="Bayburt H."/>
            <person name="Jung J.J."/>
            <person name="Han D.M."/>
            <person name="Jeon C.O."/>
        </authorList>
    </citation>
    <scope>NUCLEOTIDE SEQUENCE [LARGE SCALE GENOMIC DNA]</scope>
    <source>
        <strain evidence="2 3">S88</strain>
    </source>
</reference>
<feature type="transmembrane region" description="Helical" evidence="1">
    <location>
        <begin position="6"/>
        <end position="24"/>
    </location>
</feature>
<keyword evidence="1" id="KW-0472">Membrane</keyword>
<dbReference type="EMBL" id="CP146069">
    <property type="protein sequence ID" value="WWR46282.1"/>
    <property type="molecule type" value="Genomic_DNA"/>
</dbReference>
<proteinExistence type="predicted"/>
<dbReference type="RefSeq" id="WP_338549147.1">
    <property type="nucleotide sequence ID" value="NZ_CP146069.1"/>
</dbReference>
<sequence>MDTIVTVVVVLMVLFGAALMGKMLKDIFPGAMFGASKKRDTPETPAE</sequence>
<gene>
    <name evidence="2" type="ORF">RZ517_16150</name>
</gene>
<keyword evidence="3" id="KW-1185">Reference proteome</keyword>
<name>A0ABZ2HG97_9RHOB</name>
<protein>
    <submittedName>
        <fullName evidence="2">Uncharacterized protein</fullName>
    </submittedName>
</protein>
<organism evidence="2 3">
    <name type="scientific">Roseovarius phycicola</name>
    <dbReference type="NCBI Taxonomy" id="3080976"/>
    <lineage>
        <taxon>Bacteria</taxon>
        <taxon>Pseudomonadati</taxon>
        <taxon>Pseudomonadota</taxon>
        <taxon>Alphaproteobacteria</taxon>
        <taxon>Rhodobacterales</taxon>
        <taxon>Roseobacteraceae</taxon>
        <taxon>Roseovarius</taxon>
    </lineage>
</organism>
<dbReference type="Proteomes" id="UP001364156">
    <property type="component" value="Chromosome"/>
</dbReference>
<evidence type="ECO:0000256" key="1">
    <source>
        <dbReference type="SAM" id="Phobius"/>
    </source>
</evidence>
<evidence type="ECO:0000313" key="3">
    <source>
        <dbReference type="Proteomes" id="UP001364156"/>
    </source>
</evidence>